<accession>A0A917C4D1</accession>
<reference evidence="1" key="2">
    <citation type="submission" date="2020-09" db="EMBL/GenBank/DDBJ databases">
        <authorList>
            <person name="Sun Q."/>
            <person name="Zhou Y."/>
        </authorList>
    </citation>
    <scope>NUCLEOTIDE SEQUENCE</scope>
    <source>
        <strain evidence="1">CGMCC 1.16134</strain>
    </source>
</reference>
<sequence>MKKRLSIPAALLVIVMLVGQLGLYSSPVKAAPDSGGAVVTETKSSHRANRHDREPFRVSVWIGFSDRLVVGGG</sequence>
<dbReference type="Proteomes" id="UP000637643">
    <property type="component" value="Unassembled WGS sequence"/>
</dbReference>
<dbReference type="EMBL" id="BMKR01000004">
    <property type="protein sequence ID" value="GGF67537.1"/>
    <property type="molecule type" value="Genomic_DNA"/>
</dbReference>
<proteinExistence type="predicted"/>
<comment type="caution">
    <text evidence="1">The sequence shown here is derived from an EMBL/GenBank/DDBJ whole genome shotgun (WGS) entry which is preliminary data.</text>
</comment>
<dbReference type="AlphaFoldDB" id="A0A917C4D1"/>
<gene>
    <name evidence="1" type="ORF">GCM10010912_10670</name>
</gene>
<protein>
    <submittedName>
        <fullName evidence="1">Uncharacterized protein</fullName>
    </submittedName>
</protein>
<name>A0A917C4D1_9BACL</name>
<organism evidence="1 2">
    <name type="scientific">Paenibacillus albidus</name>
    <dbReference type="NCBI Taxonomy" id="2041023"/>
    <lineage>
        <taxon>Bacteria</taxon>
        <taxon>Bacillati</taxon>
        <taxon>Bacillota</taxon>
        <taxon>Bacilli</taxon>
        <taxon>Bacillales</taxon>
        <taxon>Paenibacillaceae</taxon>
        <taxon>Paenibacillus</taxon>
    </lineage>
</organism>
<evidence type="ECO:0000313" key="2">
    <source>
        <dbReference type="Proteomes" id="UP000637643"/>
    </source>
</evidence>
<evidence type="ECO:0000313" key="1">
    <source>
        <dbReference type="EMBL" id="GGF67537.1"/>
    </source>
</evidence>
<keyword evidence="2" id="KW-1185">Reference proteome</keyword>
<reference evidence="1" key="1">
    <citation type="journal article" date="2014" name="Int. J. Syst. Evol. Microbiol.">
        <title>Complete genome sequence of Corynebacterium casei LMG S-19264T (=DSM 44701T), isolated from a smear-ripened cheese.</title>
        <authorList>
            <consortium name="US DOE Joint Genome Institute (JGI-PGF)"/>
            <person name="Walter F."/>
            <person name="Albersmeier A."/>
            <person name="Kalinowski J."/>
            <person name="Ruckert C."/>
        </authorList>
    </citation>
    <scope>NUCLEOTIDE SEQUENCE</scope>
    <source>
        <strain evidence="1">CGMCC 1.16134</strain>
    </source>
</reference>
<dbReference type="RefSeq" id="WP_189022719.1">
    <property type="nucleotide sequence ID" value="NZ_BMKR01000004.1"/>
</dbReference>